<feature type="chain" id="PRO_5020658148" evidence="1">
    <location>
        <begin position="26"/>
        <end position="426"/>
    </location>
</feature>
<reference evidence="3" key="1">
    <citation type="submission" date="2019-04" db="EMBL/GenBank/DDBJ databases">
        <title>Genome sequence of Pseudomonas putida 1290, an auxin catabolizing strain.</title>
        <authorList>
            <person name="Laird T.S."/>
            <person name="Leveau J.H.J."/>
        </authorList>
    </citation>
    <scope>NUCLEOTIDE SEQUENCE [LARGE SCALE GENOMIC DNA]</scope>
    <source>
        <strain evidence="3">1290</strain>
    </source>
</reference>
<dbReference type="EMBL" id="CP039371">
    <property type="protein sequence ID" value="QCI12271.1"/>
    <property type="molecule type" value="Genomic_DNA"/>
</dbReference>
<evidence type="ECO:0000313" key="2">
    <source>
        <dbReference type="EMBL" id="QCI12271.1"/>
    </source>
</evidence>
<sequence>MNALSGKLLPVFCILLVTYSGAVGAESCEAVVRKLDTWYNSTPDGCGSDPAVDCSGIMLRATHRAPKGEYDVWNPSPQSEKSGGVSVSWMRSDKIGYEDPGLKANNGILFTPRQFVAAPQKKLDVYCAFPIDAWTDHRDQRGCGDYSGSKRVEQSCQSLGIDDLTGWKDQYAALGGSANRQDRHRRQCAFSMTGGIPRTARRDAFKQFIAARQSIAETREGREVQTELRVVAWKKNEDVPIAAFFYSNREGKGDAMKNQFDYYQRTGRWVPVVKMDFPANAQRKTRFSCDATAQHRDLPRPFDESVRSCPSYIEKAEWVKRDDPYLGRGTWSLSVTPTACGRRVSKSETEAMYGELVRKYANDPRWSGANYGGGMRRQLVCHLAMFDKGRPVRDKTVYNLEPVRRDVTHQQSLSDGCNPHPAVRYP</sequence>
<evidence type="ECO:0000313" key="3">
    <source>
        <dbReference type="Proteomes" id="UP000298551"/>
    </source>
</evidence>
<protein>
    <submittedName>
        <fullName evidence="2">DUF2599 domain-containing protein</fullName>
    </submittedName>
</protein>
<evidence type="ECO:0000256" key="1">
    <source>
        <dbReference type="SAM" id="SignalP"/>
    </source>
</evidence>
<proteinExistence type="predicted"/>
<dbReference type="Proteomes" id="UP000298551">
    <property type="component" value="Chromosome"/>
</dbReference>
<name>A0A4D6XD60_PSEPU</name>
<accession>A0A4D6XD60</accession>
<organism evidence="2 3">
    <name type="scientific">Pseudomonas putida</name>
    <name type="common">Arthrobacter siderocapsulatus</name>
    <dbReference type="NCBI Taxonomy" id="303"/>
    <lineage>
        <taxon>Bacteria</taxon>
        <taxon>Pseudomonadati</taxon>
        <taxon>Pseudomonadota</taxon>
        <taxon>Gammaproteobacteria</taxon>
        <taxon>Pseudomonadales</taxon>
        <taxon>Pseudomonadaceae</taxon>
        <taxon>Pseudomonas</taxon>
    </lineage>
</organism>
<dbReference type="RefSeq" id="WP_136914430.1">
    <property type="nucleotide sequence ID" value="NZ_CP039371.1"/>
</dbReference>
<gene>
    <name evidence="2" type="ORF">E6B08_13275</name>
</gene>
<dbReference type="OrthoDB" id="6766953at2"/>
<keyword evidence="1" id="KW-0732">Signal</keyword>
<dbReference type="Pfam" id="PF10783">
    <property type="entry name" value="DUF2599"/>
    <property type="match status" value="1"/>
</dbReference>
<feature type="signal peptide" evidence="1">
    <location>
        <begin position="1"/>
        <end position="25"/>
    </location>
</feature>
<dbReference type="InterPro" id="IPR019719">
    <property type="entry name" value="DUF2599"/>
</dbReference>
<dbReference type="AlphaFoldDB" id="A0A4D6XD60"/>